<name>K2R1T7_METFP</name>
<accession>K2R1T7</accession>
<dbReference type="RefSeq" id="WP_004029869.1">
    <property type="nucleotide sequence ID" value="NZ_AMPO01000002.1"/>
</dbReference>
<dbReference type="AlphaFoldDB" id="K2R1T7"/>
<evidence type="ECO:0000313" key="1">
    <source>
        <dbReference type="EMBL" id="EKF86483.1"/>
    </source>
</evidence>
<dbReference type="EMBL" id="AMPO01000002">
    <property type="protein sequence ID" value="EKF86483.1"/>
    <property type="molecule type" value="Genomic_DNA"/>
</dbReference>
<evidence type="ECO:0000313" key="2">
    <source>
        <dbReference type="Proteomes" id="UP000007360"/>
    </source>
</evidence>
<sequence>MKILILVESLKVGGGSERFAAILGTELYNQGYDVSYLTLMDENPKFKFSGDYYTLNEGYIYGNPLKRGIDLFRYAPRIKKNL</sequence>
<gene>
    <name evidence="1" type="ORF">A994_03333</name>
</gene>
<dbReference type="Proteomes" id="UP000007360">
    <property type="component" value="Unassembled WGS sequence"/>
</dbReference>
<reference evidence="1 2" key="1">
    <citation type="journal article" date="2012" name="J. Bacteriol.">
        <title>Draft genome sequence of Methanobacterium formicicum DSM 3637, an archaebacterium isolated from the methane producer amoeba Pelomyxa palustris.</title>
        <authorList>
            <person name="Gutierrez G."/>
        </authorList>
    </citation>
    <scope>NUCLEOTIDE SEQUENCE [LARGE SCALE GENOMIC DNA]</scope>
    <source>
        <strain evidence="2">DSM 3637 / PP1</strain>
    </source>
</reference>
<protein>
    <submittedName>
        <fullName evidence="1">Uncharacterized protein</fullName>
    </submittedName>
</protein>
<keyword evidence="2" id="KW-1185">Reference proteome</keyword>
<organism evidence="1 2">
    <name type="scientific">Methanobacterium formicicum (strain DSM 3637 / PP1)</name>
    <dbReference type="NCBI Taxonomy" id="1204725"/>
    <lineage>
        <taxon>Archaea</taxon>
        <taxon>Methanobacteriati</taxon>
        <taxon>Methanobacteriota</taxon>
        <taxon>Methanomada group</taxon>
        <taxon>Methanobacteria</taxon>
        <taxon>Methanobacteriales</taxon>
        <taxon>Methanobacteriaceae</taxon>
        <taxon>Methanobacterium</taxon>
    </lineage>
</organism>
<comment type="caution">
    <text evidence="1">The sequence shown here is derived from an EMBL/GenBank/DDBJ whole genome shotgun (WGS) entry which is preliminary data.</text>
</comment>
<proteinExistence type="predicted"/>
<dbReference type="PATRIC" id="fig|1204725.3.peg.670"/>